<dbReference type="PANTHER" id="PTHR43107:SF22">
    <property type="entry name" value="VERY LONG-CHAIN ACYL-COA SYNTHETASE"/>
    <property type="match status" value="1"/>
</dbReference>
<reference evidence="9" key="1">
    <citation type="submission" date="2025-08" db="UniProtKB">
        <authorList>
            <consortium name="RefSeq"/>
        </authorList>
    </citation>
    <scope>IDENTIFICATION</scope>
    <source>
        <tissue evidence="9">Gonad</tissue>
    </source>
</reference>
<evidence type="ECO:0000256" key="4">
    <source>
        <dbReference type="ARBA" id="ARBA00041297"/>
    </source>
</evidence>
<feature type="transmembrane region" description="Helical" evidence="6">
    <location>
        <begin position="7"/>
        <end position="27"/>
    </location>
</feature>
<feature type="domain" description="AMP-dependent synthetase/ligase" evidence="7">
    <location>
        <begin position="59"/>
        <end position="200"/>
    </location>
</feature>
<dbReference type="PANTHER" id="PTHR43107">
    <property type="entry name" value="LONG-CHAIN FATTY ACID TRANSPORT PROTEIN"/>
    <property type="match status" value="1"/>
</dbReference>
<sequence>MVKPAEAALYAAVGGISTAVAALNVLYPQIRSDLKFIRTFRGPISRPSPPVSPVDRFLHQVQLQPDKPFVLFEDQLYTYRDMDVMSNKVANYFRGESGFNPGDNVAMLVYNEPAFVWTYLGLAKLGVKIALLNTNHRSKSLLHCVTEADTKALIVGQGDALLEATMEILPALEELGVRVWLQGDKPAPQGFLSLDDKISQSSDQPIPFNTLKQTKTQLVKDGFDPNAVTDSLYIRDDSKKTYVPLDSDVYKAIAVGKAKL</sequence>
<dbReference type="GO" id="GO:0005789">
    <property type="term" value="C:endoplasmic reticulum membrane"/>
    <property type="evidence" value="ECO:0007669"/>
    <property type="project" value="TreeGrafter"/>
</dbReference>
<name>A0A6P4YMK3_BRABE</name>
<dbReference type="KEGG" id="bbel:109474780"/>
<dbReference type="Proteomes" id="UP000515135">
    <property type="component" value="Unplaced"/>
</dbReference>
<evidence type="ECO:0000313" key="8">
    <source>
        <dbReference type="Proteomes" id="UP000515135"/>
    </source>
</evidence>
<keyword evidence="6" id="KW-0472">Membrane</keyword>
<comment type="catalytic activity">
    <reaction evidence="3">
        <text>a very long-chain fatty acid + ATP + CoA = a very long-chain fatty acyl-CoA + AMP + diphosphate</text>
        <dbReference type="Rhea" id="RHEA:54536"/>
        <dbReference type="ChEBI" id="CHEBI:30616"/>
        <dbReference type="ChEBI" id="CHEBI:33019"/>
        <dbReference type="ChEBI" id="CHEBI:57287"/>
        <dbReference type="ChEBI" id="CHEBI:58950"/>
        <dbReference type="ChEBI" id="CHEBI:138261"/>
        <dbReference type="ChEBI" id="CHEBI:456215"/>
    </reaction>
    <physiologicalReaction direction="left-to-right" evidence="3">
        <dbReference type="Rhea" id="RHEA:54537"/>
    </physiologicalReaction>
</comment>
<dbReference type="Gene3D" id="3.40.50.12780">
    <property type="entry name" value="N-terminal domain of ligase-like"/>
    <property type="match status" value="1"/>
</dbReference>
<keyword evidence="8" id="KW-1185">Reference proteome</keyword>
<organism evidence="8 9">
    <name type="scientific">Branchiostoma belcheri</name>
    <name type="common">Amphioxus</name>
    <dbReference type="NCBI Taxonomy" id="7741"/>
    <lineage>
        <taxon>Eukaryota</taxon>
        <taxon>Metazoa</taxon>
        <taxon>Chordata</taxon>
        <taxon>Cephalochordata</taxon>
        <taxon>Leptocardii</taxon>
        <taxon>Amphioxiformes</taxon>
        <taxon>Branchiostomatidae</taxon>
        <taxon>Branchiostoma</taxon>
    </lineage>
</organism>
<gene>
    <name evidence="9" type="primary">LOC109474780</name>
</gene>
<evidence type="ECO:0000259" key="7">
    <source>
        <dbReference type="Pfam" id="PF00501"/>
    </source>
</evidence>
<keyword evidence="6" id="KW-0812">Transmembrane</keyword>
<dbReference type="GO" id="GO:0004467">
    <property type="term" value="F:long-chain fatty acid-CoA ligase activity"/>
    <property type="evidence" value="ECO:0007669"/>
    <property type="project" value="TreeGrafter"/>
</dbReference>
<dbReference type="AlphaFoldDB" id="A0A6P4YMK3"/>
<evidence type="ECO:0000256" key="5">
    <source>
        <dbReference type="ARBA" id="ARBA00048666"/>
    </source>
</evidence>
<evidence type="ECO:0000256" key="3">
    <source>
        <dbReference type="ARBA" id="ARBA00036527"/>
    </source>
</evidence>
<evidence type="ECO:0000256" key="2">
    <source>
        <dbReference type="ARBA" id="ARBA00022598"/>
    </source>
</evidence>
<dbReference type="GeneID" id="109474780"/>
<evidence type="ECO:0000313" key="9">
    <source>
        <dbReference type="RefSeq" id="XP_019630700.1"/>
    </source>
</evidence>
<keyword evidence="6" id="KW-1133">Transmembrane helix</keyword>
<dbReference type="SUPFAM" id="SSF56801">
    <property type="entry name" value="Acetyl-CoA synthetase-like"/>
    <property type="match status" value="1"/>
</dbReference>
<dbReference type="GO" id="GO:0044539">
    <property type="term" value="P:long-chain fatty acid import into cell"/>
    <property type="evidence" value="ECO:0007669"/>
    <property type="project" value="TreeGrafter"/>
</dbReference>
<keyword evidence="2" id="KW-0436">Ligase</keyword>
<comment type="similarity">
    <text evidence="1">Belongs to the ATP-dependent AMP-binding enzyme family.</text>
</comment>
<dbReference type="GO" id="GO:0005324">
    <property type="term" value="F:long-chain fatty acid transmembrane transporter activity"/>
    <property type="evidence" value="ECO:0007669"/>
    <property type="project" value="TreeGrafter"/>
</dbReference>
<dbReference type="InterPro" id="IPR000873">
    <property type="entry name" value="AMP-dep_synth/lig_dom"/>
</dbReference>
<evidence type="ECO:0000256" key="1">
    <source>
        <dbReference type="ARBA" id="ARBA00006432"/>
    </source>
</evidence>
<accession>A0A6P4YMK3</accession>
<dbReference type="Pfam" id="PF00501">
    <property type="entry name" value="AMP-binding"/>
    <property type="match status" value="1"/>
</dbReference>
<dbReference type="RefSeq" id="XP_019630700.1">
    <property type="nucleotide sequence ID" value="XM_019775141.1"/>
</dbReference>
<dbReference type="OrthoDB" id="288590at2759"/>
<protein>
    <recommendedName>
        <fullName evidence="4">Long-chain-fatty-acid--CoA ligase</fullName>
    </recommendedName>
</protein>
<comment type="catalytic activity">
    <reaction evidence="5">
        <text>tetracosanoate + ATP + CoA = tetracosanoyl-CoA + AMP + diphosphate</text>
        <dbReference type="Rhea" id="RHEA:33639"/>
        <dbReference type="ChEBI" id="CHEBI:30616"/>
        <dbReference type="ChEBI" id="CHEBI:31014"/>
        <dbReference type="ChEBI" id="CHEBI:33019"/>
        <dbReference type="ChEBI" id="CHEBI:57287"/>
        <dbReference type="ChEBI" id="CHEBI:65052"/>
        <dbReference type="ChEBI" id="CHEBI:456215"/>
    </reaction>
    <physiologicalReaction direction="left-to-right" evidence="5">
        <dbReference type="Rhea" id="RHEA:33640"/>
    </physiologicalReaction>
</comment>
<dbReference type="GO" id="GO:0005886">
    <property type="term" value="C:plasma membrane"/>
    <property type="evidence" value="ECO:0007669"/>
    <property type="project" value="TreeGrafter"/>
</dbReference>
<proteinExistence type="inferred from homology"/>
<evidence type="ECO:0000256" key="6">
    <source>
        <dbReference type="SAM" id="Phobius"/>
    </source>
</evidence>
<dbReference type="InterPro" id="IPR042099">
    <property type="entry name" value="ANL_N_sf"/>
</dbReference>